<feature type="domain" description="NADP-dependent oxidoreductase" evidence="2">
    <location>
        <begin position="16"/>
        <end position="320"/>
    </location>
</feature>
<accession>A0A1D8GFA5</accession>
<dbReference type="Pfam" id="PF00248">
    <property type="entry name" value="Aldo_ket_red"/>
    <property type="match status" value="1"/>
</dbReference>
<dbReference type="OrthoDB" id="9804790at2"/>
<dbReference type="CDD" id="cd19084">
    <property type="entry name" value="AKR_AKR11B1-like"/>
    <property type="match status" value="1"/>
</dbReference>
<keyword evidence="1" id="KW-0560">Oxidoreductase</keyword>
<protein>
    <submittedName>
        <fullName evidence="3">Aldo/keto reductase</fullName>
    </submittedName>
</protein>
<evidence type="ECO:0000259" key="2">
    <source>
        <dbReference type="Pfam" id="PF00248"/>
    </source>
</evidence>
<dbReference type="InterPro" id="IPR018170">
    <property type="entry name" value="Aldo/ket_reductase_CS"/>
</dbReference>
<dbReference type="STRING" id="1424294.Gferi_08355"/>
<organism evidence="3 4">
    <name type="scientific">Geosporobacter ferrireducens</name>
    <dbReference type="NCBI Taxonomy" id="1424294"/>
    <lineage>
        <taxon>Bacteria</taxon>
        <taxon>Bacillati</taxon>
        <taxon>Bacillota</taxon>
        <taxon>Clostridia</taxon>
        <taxon>Peptostreptococcales</taxon>
        <taxon>Thermotaleaceae</taxon>
        <taxon>Geosporobacter</taxon>
    </lineage>
</organism>
<dbReference type="InterPro" id="IPR020471">
    <property type="entry name" value="AKR"/>
</dbReference>
<evidence type="ECO:0000313" key="4">
    <source>
        <dbReference type="Proteomes" id="UP000095743"/>
    </source>
</evidence>
<dbReference type="InterPro" id="IPR023210">
    <property type="entry name" value="NADP_OxRdtase_dom"/>
</dbReference>
<dbReference type="InterPro" id="IPR036812">
    <property type="entry name" value="NAD(P)_OxRdtase_dom_sf"/>
</dbReference>
<evidence type="ECO:0000313" key="3">
    <source>
        <dbReference type="EMBL" id="AOT69590.1"/>
    </source>
</evidence>
<dbReference type="RefSeq" id="WP_069975439.1">
    <property type="nucleotide sequence ID" value="NZ_CP017269.1"/>
</dbReference>
<name>A0A1D8GFA5_9FIRM</name>
<evidence type="ECO:0000256" key="1">
    <source>
        <dbReference type="ARBA" id="ARBA00023002"/>
    </source>
</evidence>
<reference evidence="3 4" key="1">
    <citation type="submission" date="2016-09" db="EMBL/GenBank/DDBJ databases">
        <title>Genomic analysis reveals versatility of anaerobic energy metabolism of Geosporobacter ferrireducens IRF9 of phylum Firmicutes.</title>
        <authorList>
            <person name="Kim S.-J."/>
        </authorList>
    </citation>
    <scope>NUCLEOTIDE SEQUENCE [LARGE SCALE GENOMIC DNA]</scope>
    <source>
        <strain evidence="3 4">IRF9</strain>
    </source>
</reference>
<dbReference type="EMBL" id="CP017269">
    <property type="protein sequence ID" value="AOT69590.1"/>
    <property type="molecule type" value="Genomic_DNA"/>
</dbReference>
<dbReference type="PANTHER" id="PTHR43364:SF4">
    <property type="entry name" value="NAD(P)-LINKED OXIDOREDUCTASE SUPERFAMILY PROTEIN"/>
    <property type="match status" value="1"/>
</dbReference>
<dbReference type="PROSITE" id="PS00062">
    <property type="entry name" value="ALDOKETO_REDUCTASE_2"/>
    <property type="match status" value="1"/>
</dbReference>
<keyword evidence="4" id="KW-1185">Reference proteome</keyword>
<dbReference type="PANTHER" id="PTHR43364">
    <property type="entry name" value="NADH-SPECIFIC METHYLGLYOXAL REDUCTASE-RELATED"/>
    <property type="match status" value="1"/>
</dbReference>
<dbReference type="PRINTS" id="PR00069">
    <property type="entry name" value="ALDKETRDTASE"/>
</dbReference>
<dbReference type="InterPro" id="IPR050523">
    <property type="entry name" value="AKR_Detox_Biosynth"/>
</dbReference>
<proteinExistence type="predicted"/>
<dbReference type="SUPFAM" id="SSF51430">
    <property type="entry name" value="NAD(P)-linked oxidoreductase"/>
    <property type="match status" value="1"/>
</dbReference>
<dbReference type="Gene3D" id="3.20.20.100">
    <property type="entry name" value="NADP-dependent oxidoreductase domain"/>
    <property type="match status" value="1"/>
</dbReference>
<dbReference type="Proteomes" id="UP000095743">
    <property type="component" value="Chromosome"/>
</dbReference>
<dbReference type="GO" id="GO:0005829">
    <property type="term" value="C:cytosol"/>
    <property type="evidence" value="ECO:0007669"/>
    <property type="project" value="TreeGrafter"/>
</dbReference>
<dbReference type="GO" id="GO:0016491">
    <property type="term" value="F:oxidoreductase activity"/>
    <property type="evidence" value="ECO:0007669"/>
    <property type="project" value="UniProtKB-KW"/>
</dbReference>
<dbReference type="KEGG" id="gfe:Gferi_08355"/>
<dbReference type="AlphaFoldDB" id="A0A1D8GFA5"/>
<sequence length="326" mass="36931">MLYKKVAKIEESISTIGMGCWNFGGQWDNAVGDNTIKIVHAAIDGGINLFDVAPVYGFGKSEEILGKALKDGKRSKVLVASKCGLVWNDQQEISNNLTKRSILNEIDKSLQRLQTDYIDIYQLHWPDCKTAIEETVSALEEIKKAGKIRYIGLSNFAQKDVDEFMSMIEISAQQSLYNMLERNTNSYHNIPLGYKTEDEVLPMVKKHQQAFLPYSPLFQGLLTGVFKRCSNFSEKDIRNANPKLTGNLFEKYYEGALAIGDFADKIGRPLNEVAFNWLRQKEEVTSIIAGVSSINQLEKNINSTTWNLTKEELREIENIIEPFKTI</sequence>
<gene>
    <name evidence="3" type="ORF">Gferi_08355</name>
</gene>